<reference evidence="2" key="1">
    <citation type="journal article" date="2014" name="Int. J. Syst. Evol. Microbiol.">
        <title>Complete genome sequence of Corynebacterium casei LMG S-19264T (=DSM 44701T), isolated from a smear-ripened cheese.</title>
        <authorList>
            <consortium name="US DOE Joint Genome Institute (JGI-PGF)"/>
            <person name="Walter F."/>
            <person name="Albersmeier A."/>
            <person name="Kalinowski J."/>
            <person name="Ruckert C."/>
        </authorList>
    </citation>
    <scope>NUCLEOTIDE SEQUENCE</scope>
    <source>
        <strain evidence="2">CGMCC 1.15371</strain>
    </source>
</reference>
<organism evidence="2 3">
    <name type="scientific">Pullulanibacillus camelliae</name>
    <dbReference type="NCBI Taxonomy" id="1707096"/>
    <lineage>
        <taxon>Bacteria</taxon>
        <taxon>Bacillati</taxon>
        <taxon>Bacillota</taxon>
        <taxon>Bacilli</taxon>
        <taxon>Bacillales</taxon>
        <taxon>Sporolactobacillaceae</taxon>
        <taxon>Pullulanibacillus</taxon>
    </lineage>
</organism>
<sequence>MKEKQKGSRQQEERPKVTLDKSRGLGRPQTPPPQPKDYEEIDY</sequence>
<name>A0A8J2VP91_9BACL</name>
<reference evidence="2" key="2">
    <citation type="submission" date="2020-09" db="EMBL/GenBank/DDBJ databases">
        <authorList>
            <person name="Sun Q."/>
            <person name="Zhou Y."/>
        </authorList>
    </citation>
    <scope>NUCLEOTIDE SEQUENCE</scope>
    <source>
        <strain evidence="2">CGMCC 1.15371</strain>
    </source>
</reference>
<proteinExistence type="predicted"/>
<feature type="region of interest" description="Disordered" evidence="1">
    <location>
        <begin position="1"/>
        <end position="43"/>
    </location>
</feature>
<evidence type="ECO:0000256" key="1">
    <source>
        <dbReference type="SAM" id="MobiDB-lite"/>
    </source>
</evidence>
<dbReference type="AlphaFoldDB" id="A0A8J2VP91"/>
<comment type="caution">
    <text evidence="2">The sequence shown here is derived from an EMBL/GenBank/DDBJ whole genome shotgun (WGS) entry which is preliminary data.</text>
</comment>
<dbReference type="RefSeq" id="WP_268237331.1">
    <property type="nucleotide sequence ID" value="NZ_BMIR01000003.1"/>
</dbReference>
<evidence type="ECO:0000313" key="3">
    <source>
        <dbReference type="Proteomes" id="UP000628775"/>
    </source>
</evidence>
<keyword evidence="3" id="KW-1185">Reference proteome</keyword>
<dbReference type="EMBL" id="BMIR01000003">
    <property type="protein sequence ID" value="GGE34075.1"/>
    <property type="molecule type" value="Genomic_DNA"/>
</dbReference>
<evidence type="ECO:0000313" key="2">
    <source>
        <dbReference type="EMBL" id="GGE34075.1"/>
    </source>
</evidence>
<protein>
    <submittedName>
        <fullName evidence="2">Uncharacterized protein</fullName>
    </submittedName>
</protein>
<accession>A0A8J2VP91</accession>
<feature type="compositionally biased region" description="Basic and acidic residues" evidence="1">
    <location>
        <begin position="1"/>
        <end position="23"/>
    </location>
</feature>
<dbReference type="Proteomes" id="UP000628775">
    <property type="component" value="Unassembled WGS sequence"/>
</dbReference>
<gene>
    <name evidence="2" type="ORF">GCM10011391_11000</name>
</gene>